<keyword evidence="2" id="KW-1185">Reference proteome</keyword>
<proteinExistence type="predicted"/>
<feature type="compositionally biased region" description="Basic residues" evidence="1">
    <location>
        <begin position="127"/>
        <end position="142"/>
    </location>
</feature>
<name>A0A0N5A0Y0_PARTI</name>
<reference evidence="3" key="1">
    <citation type="submission" date="2017-02" db="UniProtKB">
        <authorList>
            <consortium name="WormBaseParasite"/>
        </authorList>
    </citation>
    <scope>IDENTIFICATION</scope>
</reference>
<feature type="compositionally biased region" description="Gly residues" evidence="1">
    <location>
        <begin position="143"/>
        <end position="153"/>
    </location>
</feature>
<evidence type="ECO:0000313" key="2">
    <source>
        <dbReference type="Proteomes" id="UP000038045"/>
    </source>
</evidence>
<feature type="region of interest" description="Disordered" evidence="1">
    <location>
        <begin position="341"/>
        <end position="361"/>
    </location>
</feature>
<feature type="region of interest" description="Disordered" evidence="1">
    <location>
        <begin position="457"/>
        <end position="486"/>
    </location>
</feature>
<dbReference type="Proteomes" id="UP000038045">
    <property type="component" value="Unplaced"/>
</dbReference>
<feature type="compositionally biased region" description="Basic and acidic residues" evidence="1">
    <location>
        <begin position="341"/>
        <end position="350"/>
    </location>
</feature>
<sequence>MSVVASYVYKDGKRVREAPLTDQGLALAEGEYLWIGLHEPSDEEFDVLVRHPQAGSLWLRAVHRRPHGPGQGRPHPVRRDSRLYRPQLRHHHPPRFGPRPHPVARPAGGLAPPAEPRPGLHPARSAGLHRRRLHPHHRRHRGQGAGDGAGGPGQLPVARRHHPPVPAAPRTGEVQPGAGADGGSQRQAAVAGPALHRPRGAALFPRRGRPCAAGGQPGGGSARHPGLGVRGVQPAGAAAPGRHHPQAGRLGRHPGLPHRRGGHLRHEFREHAGAALDLWLSGRSGLHRRHLHRPVRHLQADALAVIHPALGADARDLQQVGDHALMHVRVLAQVQRRHVEAEHVRRRDQSRQPVVGEDGAVGPHQTVVQDVQVGAEGVGAVIGRSLKSGRARPLRQGGQFGRDAGQVDGQAELGAQGVHLVHIEAERGAGLTAEGGAQGVGVDVRVAVAVAADPRADAHEGRQVGRLQQAPPFGQLGRGDLQEDAPQPVDHDVDLVLHHRGRGPRQPRGPQDDDLTAQGRLQRFRFAGDPSAVAAVQQFADRRRAVDNALAPHLGRVGGQHRRDQGLAQQVAHRAPVDARFGQSFKHAFGGVRPLPRLGLGLGAALARPVLSDISQQGEGGETMPDAPVPKHRPRPGRGDRRRTPFARLRSGRRAPVRPRRGSPRPKGRPEAEPHRGGGRGEIPKSGSWIVSQGRGRKRN</sequence>
<evidence type="ECO:0000313" key="3">
    <source>
        <dbReference type="WBParaSite" id="PTRK_0001523900.1"/>
    </source>
</evidence>
<dbReference type="WBParaSite" id="PTRK_0001523900.1">
    <property type="protein sequence ID" value="PTRK_0001523900.1"/>
    <property type="gene ID" value="PTRK_0001523900"/>
</dbReference>
<protein>
    <submittedName>
        <fullName evidence="3">SH3 domain-containing protein</fullName>
    </submittedName>
</protein>
<feature type="region of interest" description="Disordered" evidence="1">
    <location>
        <begin position="88"/>
        <end position="190"/>
    </location>
</feature>
<organism evidence="2 3">
    <name type="scientific">Parastrongyloides trichosuri</name>
    <name type="common">Possum-specific nematode worm</name>
    <dbReference type="NCBI Taxonomy" id="131310"/>
    <lineage>
        <taxon>Eukaryota</taxon>
        <taxon>Metazoa</taxon>
        <taxon>Ecdysozoa</taxon>
        <taxon>Nematoda</taxon>
        <taxon>Chromadorea</taxon>
        <taxon>Rhabditida</taxon>
        <taxon>Tylenchina</taxon>
        <taxon>Panagrolaimomorpha</taxon>
        <taxon>Strongyloidoidea</taxon>
        <taxon>Strongyloididae</taxon>
        <taxon>Parastrongyloides</taxon>
    </lineage>
</organism>
<feature type="region of interest" description="Disordered" evidence="1">
    <location>
        <begin position="233"/>
        <end position="260"/>
    </location>
</feature>
<feature type="compositionally biased region" description="Basic residues" evidence="1">
    <location>
        <begin position="241"/>
        <end position="260"/>
    </location>
</feature>
<feature type="compositionally biased region" description="Basic residues" evidence="1">
    <location>
        <begin position="644"/>
        <end position="667"/>
    </location>
</feature>
<evidence type="ECO:0000256" key="1">
    <source>
        <dbReference type="SAM" id="MobiDB-lite"/>
    </source>
</evidence>
<dbReference type="AlphaFoldDB" id="A0A0N5A0Y0"/>
<feature type="region of interest" description="Disordered" evidence="1">
    <location>
        <begin position="615"/>
        <end position="700"/>
    </location>
</feature>
<dbReference type="AntiFam" id="ANF00138">
    <property type="entry name" value="Shadow ORF (opposite ppc)"/>
</dbReference>
<accession>A0A0N5A0Y0</accession>